<sequence length="258" mass="29396">MHYTTTFDERMILKFDFETKQNRLRIGYLYRLPPLTWPPPNVPGGFLLGSSVRKSYINILDLLKGGDHVGRIGKNEPSSGKELRPWFYIPPKAYVWDVAPKEKGVAQYSEILVPVGAMARQGRPWRPLGMSEAIKRKYHQALQHPAKDFFVVDIYMTRPARGDITCGTPDLIDMSKRTCSGAGIGEGRCSSPRWRFRCKAGLAMGVKFQKTDYHICSKARGQREACEVLRRQTAVIYGEGCQDCAVEREVKWIREPLQ</sequence>
<protein>
    <submittedName>
        <fullName evidence="1">Uncharacterized protein</fullName>
    </submittedName>
</protein>
<evidence type="ECO:0000313" key="2">
    <source>
        <dbReference type="Proteomes" id="UP000807342"/>
    </source>
</evidence>
<name>A0A9P5XFE3_9AGAR</name>
<dbReference type="AlphaFoldDB" id="A0A9P5XFE3"/>
<dbReference type="EMBL" id="MU151167">
    <property type="protein sequence ID" value="KAF9448261.1"/>
    <property type="molecule type" value="Genomic_DNA"/>
</dbReference>
<accession>A0A9P5XFE3</accession>
<reference evidence="1" key="1">
    <citation type="submission" date="2020-11" db="EMBL/GenBank/DDBJ databases">
        <authorList>
            <consortium name="DOE Joint Genome Institute"/>
            <person name="Ahrendt S."/>
            <person name="Riley R."/>
            <person name="Andreopoulos W."/>
            <person name="Labutti K."/>
            <person name="Pangilinan J."/>
            <person name="Ruiz-Duenas F.J."/>
            <person name="Barrasa J.M."/>
            <person name="Sanchez-Garcia M."/>
            <person name="Camarero S."/>
            <person name="Miyauchi S."/>
            <person name="Serrano A."/>
            <person name="Linde D."/>
            <person name="Babiker R."/>
            <person name="Drula E."/>
            <person name="Ayuso-Fernandez I."/>
            <person name="Pacheco R."/>
            <person name="Padilla G."/>
            <person name="Ferreira P."/>
            <person name="Barriuso J."/>
            <person name="Kellner H."/>
            <person name="Castanera R."/>
            <person name="Alfaro M."/>
            <person name="Ramirez L."/>
            <person name="Pisabarro A.G."/>
            <person name="Kuo A."/>
            <person name="Tritt A."/>
            <person name="Lipzen A."/>
            <person name="He G."/>
            <person name="Yan M."/>
            <person name="Ng V."/>
            <person name="Cullen D."/>
            <person name="Martin F."/>
            <person name="Rosso M.-N."/>
            <person name="Henrissat B."/>
            <person name="Hibbett D."/>
            <person name="Martinez A.T."/>
            <person name="Grigoriev I.V."/>
        </authorList>
    </citation>
    <scope>NUCLEOTIDE SEQUENCE</scope>
    <source>
        <strain evidence="1">MF-IS2</strain>
    </source>
</reference>
<keyword evidence="2" id="KW-1185">Reference proteome</keyword>
<dbReference type="Proteomes" id="UP000807342">
    <property type="component" value="Unassembled WGS sequence"/>
</dbReference>
<gene>
    <name evidence="1" type="ORF">P691DRAFT_781219</name>
</gene>
<organism evidence="1 2">
    <name type="scientific">Macrolepiota fuliginosa MF-IS2</name>
    <dbReference type="NCBI Taxonomy" id="1400762"/>
    <lineage>
        <taxon>Eukaryota</taxon>
        <taxon>Fungi</taxon>
        <taxon>Dikarya</taxon>
        <taxon>Basidiomycota</taxon>
        <taxon>Agaricomycotina</taxon>
        <taxon>Agaricomycetes</taxon>
        <taxon>Agaricomycetidae</taxon>
        <taxon>Agaricales</taxon>
        <taxon>Agaricineae</taxon>
        <taxon>Agaricaceae</taxon>
        <taxon>Macrolepiota</taxon>
    </lineage>
</organism>
<proteinExistence type="predicted"/>
<evidence type="ECO:0000313" key="1">
    <source>
        <dbReference type="EMBL" id="KAF9448261.1"/>
    </source>
</evidence>
<comment type="caution">
    <text evidence="1">The sequence shown here is derived from an EMBL/GenBank/DDBJ whole genome shotgun (WGS) entry which is preliminary data.</text>
</comment>